<dbReference type="InterPro" id="IPR039136">
    <property type="entry name" value="NUFIP1-like"/>
</dbReference>
<dbReference type="AlphaFoldDB" id="A0A540NIG9"/>
<dbReference type="GO" id="GO:0003723">
    <property type="term" value="F:RNA binding"/>
    <property type="evidence" value="ECO:0007669"/>
    <property type="project" value="InterPro"/>
</dbReference>
<evidence type="ECO:0000313" key="2">
    <source>
        <dbReference type="Proteomes" id="UP000315295"/>
    </source>
</evidence>
<comment type="caution">
    <text evidence="1">The sequence shown here is derived from an EMBL/GenBank/DDBJ whole genome shotgun (WGS) entry which is preliminary data.</text>
</comment>
<dbReference type="STRING" id="106549.A0A540NIG9"/>
<name>A0A540NIG9_MALBA</name>
<dbReference type="PANTHER" id="PTHR13309:SF0">
    <property type="entry name" value="FMR1-INTERACTING PROTEIN NUFIP1"/>
    <property type="match status" value="1"/>
</dbReference>
<evidence type="ECO:0000313" key="1">
    <source>
        <dbReference type="EMBL" id="TQE10310.1"/>
    </source>
</evidence>
<keyword evidence="2" id="KW-1185">Reference proteome</keyword>
<dbReference type="Proteomes" id="UP000315295">
    <property type="component" value="Unassembled WGS sequence"/>
</dbReference>
<dbReference type="EMBL" id="VIEB01000044">
    <property type="protein sequence ID" value="TQE10310.1"/>
    <property type="molecule type" value="Genomic_DNA"/>
</dbReference>
<organism evidence="1 2">
    <name type="scientific">Malus baccata</name>
    <name type="common">Siberian crab apple</name>
    <name type="synonym">Pyrus baccata</name>
    <dbReference type="NCBI Taxonomy" id="106549"/>
    <lineage>
        <taxon>Eukaryota</taxon>
        <taxon>Viridiplantae</taxon>
        <taxon>Streptophyta</taxon>
        <taxon>Embryophyta</taxon>
        <taxon>Tracheophyta</taxon>
        <taxon>Spermatophyta</taxon>
        <taxon>Magnoliopsida</taxon>
        <taxon>eudicotyledons</taxon>
        <taxon>Gunneridae</taxon>
        <taxon>Pentapetalae</taxon>
        <taxon>rosids</taxon>
        <taxon>fabids</taxon>
        <taxon>Rosales</taxon>
        <taxon>Rosaceae</taxon>
        <taxon>Amygdaloideae</taxon>
        <taxon>Maleae</taxon>
        <taxon>Malus</taxon>
    </lineage>
</organism>
<dbReference type="GO" id="GO:0000492">
    <property type="term" value="P:box C/D snoRNP assembly"/>
    <property type="evidence" value="ECO:0007669"/>
    <property type="project" value="TreeGrafter"/>
</dbReference>
<dbReference type="PANTHER" id="PTHR13309">
    <property type="entry name" value="NUCLEAR FRAGILE X MENTAL RETARDATION PROTEIN INTERACTING PROTEIN 1"/>
    <property type="match status" value="1"/>
</dbReference>
<proteinExistence type="predicted"/>
<gene>
    <name evidence="1" type="ORF">C1H46_004149</name>
</gene>
<protein>
    <submittedName>
        <fullName evidence="1">Uncharacterized protein</fullName>
    </submittedName>
</protein>
<accession>A0A540NIG9</accession>
<sequence length="144" mass="16542">MSSLEPLQFLLRRTSRSVIRRSTFLSILLSAEIRRDRSHLLQVFRFMVTNSFFKDCPDKPLKFPTVAIKESTGEEEVVEKLYSLAEKDALKGSDKSMVGKETCFEISHLQIEAREPPRRVPEPDRGEIQVAAPCRQHPFIHPCS</sequence>
<dbReference type="GO" id="GO:0005634">
    <property type="term" value="C:nucleus"/>
    <property type="evidence" value="ECO:0007669"/>
    <property type="project" value="TreeGrafter"/>
</dbReference>
<reference evidence="1 2" key="1">
    <citation type="journal article" date="2019" name="G3 (Bethesda)">
        <title>Sequencing of a Wild Apple (Malus baccata) Genome Unravels the Differences Between Cultivated and Wild Apple Species Regarding Disease Resistance and Cold Tolerance.</title>
        <authorList>
            <person name="Chen X."/>
        </authorList>
    </citation>
    <scope>NUCLEOTIDE SEQUENCE [LARGE SCALE GENOMIC DNA]</scope>
    <source>
        <strain evidence="2">cv. Shandingzi</strain>
        <tissue evidence="1">Leaves</tissue>
    </source>
</reference>